<evidence type="ECO:0000313" key="2">
    <source>
        <dbReference type="Proteomes" id="UP000685013"/>
    </source>
</evidence>
<reference evidence="1 2" key="1">
    <citation type="journal article" date="2021" name="Hortic Res">
        <title>The domestication of Cucurbita argyrosperma as revealed by the genome of its wild relative.</title>
        <authorList>
            <person name="Barrera-Redondo J."/>
            <person name="Sanchez-de la Vega G."/>
            <person name="Aguirre-Liguori J.A."/>
            <person name="Castellanos-Morales G."/>
            <person name="Gutierrez-Guerrero Y.T."/>
            <person name="Aguirre-Dugua X."/>
            <person name="Aguirre-Planter E."/>
            <person name="Tenaillon M.I."/>
            <person name="Lira-Saade R."/>
            <person name="Eguiarte L.E."/>
        </authorList>
    </citation>
    <scope>NUCLEOTIDE SEQUENCE [LARGE SCALE GENOMIC DNA]</scope>
    <source>
        <strain evidence="1">JBR-2021</strain>
    </source>
</reference>
<comment type="caution">
    <text evidence="1">The sequence shown here is derived from an EMBL/GenBank/DDBJ whole genome shotgun (WGS) entry which is preliminary data.</text>
</comment>
<dbReference type="Proteomes" id="UP000685013">
    <property type="component" value="Chromosome 10"/>
</dbReference>
<dbReference type="AlphaFoldDB" id="A0AAV6MYL1"/>
<protein>
    <submittedName>
        <fullName evidence="1">Uncharacterized protein</fullName>
    </submittedName>
</protein>
<dbReference type="EMBL" id="JAGKQH010000010">
    <property type="protein sequence ID" value="KAG6589658.1"/>
    <property type="molecule type" value="Genomic_DNA"/>
</dbReference>
<dbReference type="PANTHER" id="PTHR35510:SF1">
    <property type="entry name" value="DBH-LIKE MONOOXYGENASE"/>
    <property type="match status" value="1"/>
</dbReference>
<proteinExistence type="predicted"/>
<dbReference type="PANTHER" id="PTHR35510">
    <property type="entry name" value="DBH-LIKE MONOOXYGENASE"/>
    <property type="match status" value="1"/>
</dbReference>
<sequence length="254" mass="28409">MKMKMKRKDLDQFNDEFSEFSLSSPARKIRRLDVVGLPPIIEEEEPPEIAVLGNEPLMPENFVVGGNGLRIEELPDASSVSASACATGDRPFRDNHERAIVLFNAANTPFLQSSPFSVSVDPDIIFGLKSKIVRENCCDGRLKFGENDEEMGTENKNLAVVPWVPRLQVPATTTMDVAQEEAPQLMEAEEEVGEATMEVEDENLSSQRAYGYGGMDGASAFLRKWRCFCMPLWSCPVENSETIWDHDGILRENF</sequence>
<name>A0AAV6MYL1_9ROSI</name>
<gene>
    <name evidence="1" type="ORF">SDJN03_15081</name>
</gene>
<accession>A0AAV6MYL1</accession>
<feature type="non-terminal residue" evidence="1">
    <location>
        <position position="1"/>
    </location>
</feature>
<evidence type="ECO:0000313" key="1">
    <source>
        <dbReference type="EMBL" id="KAG6589658.1"/>
    </source>
</evidence>
<organism evidence="1 2">
    <name type="scientific">Cucurbita argyrosperma subsp. sororia</name>
    <dbReference type="NCBI Taxonomy" id="37648"/>
    <lineage>
        <taxon>Eukaryota</taxon>
        <taxon>Viridiplantae</taxon>
        <taxon>Streptophyta</taxon>
        <taxon>Embryophyta</taxon>
        <taxon>Tracheophyta</taxon>
        <taxon>Spermatophyta</taxon>
        <taxon>Magnoliopsida</taxon>
        <taxon>eudicotyledons</taxon>
        <taxon>Gunneridae</taxon>
        <taxon>Pentapetalae</taxon>
        <taxon>rosids</taxon>
        <taxon>fabids</taxon>
        <taxon>Cucurbitales</taxon>
        <taxon>Cucurbitaceae</taxon>
        <taxon>Cucurbiteae</taxon>
        <taxon>Cucurbita</taxon>
    </lineage>
</organism>
<keyword evidence="2" id="KW-1185">Reference proteome</keyword>